<evidence type="ECO:0000256" key="1">
    <source>
        <dbReference type="ARBA" id="ARBA00005176"/>
    </source>
</evidence>
<dbReference type="PROSITE" id="PS00070">
    <property type="entry name" value="ALDEHYDE_DEHYDR_CYS"/>
    <property type="match status" value="1"/>
</dbReference>
<dbReference type="EC" id="1.2.1.16" evidence="9"/>
<dbReference type="InterPro" id="IPR015590">
    <property type="entry name" value="Aldehyde_DH_dom"/>
</dbReference>
<proteinExistence type="inferred from homology"/>
<dbReference type="CDD" id="cd07103">
    <property type="entry name" value="ALDH_F5_SSADH_GabD"/>
    <property type="match status" value="1"/>
</dbReference>
<dbReference type="InterPro" id="IPR050740">
    <property type="entry name" value="Aldehyde_DH_Superfamily"/>
</dbReference>
<dbReference type="GO" id="GO:0005737">
    <property type="term" value="C:cytoplasm"/>
    <property type="evidence" value="ECO:0007669"/>
    <property type="project" value="TreeGrafter"/>
</dbReference>
<comment type="similarity">
    <text evidence="2 11">Belongs to the aldehyde dehydrogenase family.</text>
</comment>
<evidence type="ECO:0000256" key="10">
    <source>
        <dbReference type="PROSITE-ProRule" id="PRU10007"/>
    </source>
</evidence>
<dbReference type="InterPro" id="IPR016160">
    <property type="entry name" value="Ald_DH_CS_CYS"/>
</dbReference>
<dbReference type="PROSITE" id="PS00687">
    <property type="entry name" value="ALDEHYDE_DEHYDR_GLU"/>
    <property type="match status" value="1"/>
</dbReference>
<evidence type="ECO:0000256" key="7">
    <source>
        <dbReference type="ARBA" id="ARBA00050387"/>
    </source>
</evidence>
<evidence type="ECO:0000256" key="6">
    <source>
        <dbReference type="ARBA" id="ARBA00030806"/>
    </source>
</evidence>
<accession>A0A0F7SP90</accession>
<evidence type="ECO:0000256" key="3">
    <source>
        <dbReference type="ARBA" id="ARBA00013051"/>
    </source>
</evidence>
<name>A0A0F7SP90_PHARH</name>
<dbReference type="GO" id="GO:0004777">
    <property type="term" value="F:succinate-semialdehyde dehydrogenase (NAD+) activity"/>
    <property type="evidence" value="ECO:0007669"/>
    <property type="project" value="UniProtKB-EC"/>
</dbReference>
<dbReference type="FunFam" id="3.40.605.10:FF:000005">
    <property type="entry name" value="Succinate-semialdehyde dehydrogenase I"/>
    <property type="match status" value="1"/>
</dbReference>
<evidence type="ECO:0000256" key="2">
    <source>
        <dbReference type="ARBA" id="ARBA00009986"/>
    </source>
</evidence>
<dbReference type="Gene3D" id="3.40.605.10">
    <property type="entry name" value="Aldehyde Dehydrogenase, Chain A, domain 1"/>
    <property type="match status" value="1"/>
</dbReference>
<dbReference type="InterPro" id="IPR016161">
    <property type="entry name" value="Ald_DH/histidinol_DH"/>
</dbReference>
<reference evidence="13" key="1">
    <citation type="submission" date="2014-08" db="EMBL/GenBank/DDBJ databases">
        <authorList>
            <person name="Sharma Rahul"/>
            <person name="Thines Marco"/>
        </authorList>
    </citation>
    <scope>NUCLEOTIDE SEQUENCE</scope>
</reference>
<comment type="pathway">
    <text evidence="1">Amino-acid degradation; 4-aminobutanoate degradation.</text>
</comment>
<feature type="active site" evidence="10">
    <location>
        <position position="293"/>
    </location>
</feature>
<feature type="domain" description="Aldehyde dehydrogenase" evidence="12">
    <location>
        <begin position="62"/>
        <end position="516"/>
    </location>
</feature>
<evidence type="ECO:0000313" key="13">
    <source>
        <dbReference type="EMBL" id="CED83281.1"/>
    </source>
</evidence>
<dbReference type="PANTHER" id="PTHR43353">
    <property type="entry name" value="SUCCINATE-SEMIALDEHYDE DEHYDROGENASE, MITOCHONDRIAL"/>
    <property type="match status" value="1"/>
</dbReference>
<dbReference type="SUPFAM" id="SSF53720">
    <property type="entry name" value="ALDH-like"/>
    <property type="match status" value="1"/>
</dbReference>
<dbReference type="InterPro" id="IPR016162">
    <property type="entry name" value="Ald_DH_N"/>
</dbReference>
<protein>
    <recommendedName>
        <fullName evidence="4">Succinate-semialdehyde dehydrogenase, mitochondrial</fullName>
        <ecNumber evidence="9">1.2.1.16</ecNumber>
        <ecNumber evidence="3">1.2.1.24</ecNumber>
    </recommendedName>
    <alternativeName>
        <fullName evidence="6">NAD(+)-dependent succinic semialdehyde dehydrogenase</fullName>
    </alternativeName>
</protein>
<dbReference type="PANTHER" id="PTHR43353:SF5">
    <property type="entry name" value="SUCCINATE-SEMIALDEHYDE DEHYDROGENASE, MITOCHONDRIAL"/>
    <property type="match status" value="1"/>
</dbReference>
<dbReference type="Pfam" id="PF00171">
    <property type="entry name" value="Aldedh"/>
    <property type="match status" value="1"/>
</dbReference>
<comment type="catalytic activity">
    <reaction evidence="8">
        <text>succinate semialdehyde + NAD(+) + H2O = succinate + NADH + 2 H(+)</text>
        <dbReference type="Rhea" id="RHEA:13217"/>
        <dbReference type="ChEBI" id="CHEBI:15377"/>
        <dbReference type="ChEBI" id="CHEBI:15378"/>
        <dbReference type="ChEBI" id="CHEBI:30031"/>
        <dbReference type="ChEBI" id="CHEBI:57540"/>
        <dbReference type="ChEBI" id="CHEBI:57706"/>
        <dbReference type="ChEBI" id="CHEBI:57945"/>
        <dbReference type="EC" id="1.2.1.16"/>
    </reaction>
</comment>
<evidence type="ECO:0000256" key="8">
    <source>
        <dbReference type="ARBA" id="ARBA00052698"/>
    </source>
</evidence>
<dbReference type="EC" id="1.2.1.24" evidence="3"/>
<evidence type="ECO:0000256" key="4">
    <source>
        <dbReference type="ARBA" id="ARBA00019842"/>
    </source>
</evidence>
<keyword evidence="5 11" id="KW-0560">Oxidoreductase</keyword>
<dbReference type="GO" id="GO:0009450">
    <property type="term" value="P:gamma-aminobutyric acid catabolic process"/>
    <property type="evidence" value="ECO:0007669"/>
    <property type="project" value="TreeGrafter"/>
</dbReference>
<dbReference type="Gene3D" id="3.40.309.10">
    <property type="entry name" value="Aldehyde Dehydrogenase, Chain A, domain 2"/>
    <property type="match status" value="1"/>
</dbReference>
<comment type="catalytic activity">
    <reaction evidence="7">
        <text>succinate semialdehyde + NADP(+) + H2O = succinate + NADPH + 2 H(+)</text>
        <dbReference type="Rhea" id="RHEA:13213"/>
        <dbReference type="ChEBI" id="CHEBI:15377"/>
        <dbReference type="ChEBI" id="CHEBI:15378"/>
        <dbReference type="ChEBI" id="CHEBI:30031"/>
        <dbReference type="ChEBI" id="CHEBI:57706"/>
        <dbReference type="ChEBI" id="CHEBI:57783"/>
        <dbReference type="ChEBI" id="CHEBI:58349"/>
        <dbReference type="EC" id="1.2.1.16"/>
    </reaction>
</comment>
<dbReference type="InterPro" id="IPR016163">
    <property type="entry name" value="Ald_DH_C"/>
</dbReference>
<evidence type="ECO:0000256" key="11">
    <source>
        <dbReference type="RuleBase" id="RU003345"/>
    </source>
</evidence>
<evidence type="ECO:0000259" key="12">
    <source>
        <dbReference type="Pfam" id="PF00171"/>
    </source>
</evidence>
<sequence length="523" mass="56416">MTSSAPRYLSLLKPSTSLSSLPGSFSQDTLASKLKLAQPDLLRYTNFVDGSWVTPSREDEGVNFEIRDPASNDVIAYAPDLNAEEVNEVIKVADSVRKEWAQTTAKHRSDLLRKLNDLMILHQEDLAKIITIENGKPLADARGEIAYGASFVDWFSAEAVRSYGDTIPSATPGLRNIVIKQPVGVCSILACWNFPNAMITRKIAPALAAGCPVVVKAPPETPLSALAMARLVELAGFPKGVVNIITTDKNTKDVGKAMTENPLVRKVSFTGSSPVGKILMSQASSTLKKCSFELGGNAVFAVFEDADLQKAVEGLIQCKFRLSGQTCVCCNRIYIHESVYDEFSKLFIEAVSKFKIGSGLDSSVTHGPVIHSRALAKVQSHIDDAVSKGARIALGGHPLKELGPHFYAPTVLLDVPLDGTLMSKEETFGPVAGLMKFSSEEQLIEKANDTEFGLAGYFYTKDISRAFRVSEAIECGMLGINTGLISQAAIPFGGIKESGFGREGSKYGMAEYEVTKFLALSIS</sequence>
<evidence type="ECO:0000256" key="5">
    <source>
        <dbReference type="ARBA" id="ARBA00023002"/>
    </source>
</evidence>
<dbReference type="AlphaFoldDB" id="A0A0F7SP90"/>
<organism evidence="13">
    <name type="scientific">Phaffia rhodozyma</name>
    <name type="common">Yeast</name>
    <name type="synonym">Xanthophyllomyces dendrorhous</name>
    <dbReference type="NCBI Taxonomy" id="264483"/>
    <lineage>
        <taxon>Eukaryota</taxon>
        <taxon>Fungi</taxon>
        <taxon>Dikarya</taxon>
        <taxon>Basidiomycota</taxon>
        <taxon>Agaricomycotina</taxon>
        <taxon>Tremellomycetes</taxon>
        <taxon>Cystofilobasidiales</taxon>
        <taxon>Mrakiaceae</taxon>
        <taxon>Phaffia</taxon>
    </lineage>
</organism>
<evidence type="ECO:0000256" key="9">
    <source>
        <dbReference type="ARBA" id="ARBA00067047"/>
    </source>
</evidence>
<dbReference type="FunFam" id="3.40.309.10:FF:000004">
    <property type="entry name" value="Succinate-semialdehyde dehydrogenase I"/>
    <property type="match status" value="1"/>
</dbReference>
<dbReference type="InterPro" id="IPR029510">
    <property type="entry name" value="Ald_DH_CS_GLU"/>
</dbReference>
<dbReference type="EMBL" id="LN483142">
    <property type="protein sequence ID" value="CED83281.1"/>
    <property type="molecule type" value="Genomic_DNA"/>
</dbReference>